<evidence type="ECO:0000313" key="2">
    <source>
        <dbReference type="EMBL" id="CAI2362972.1"/>
    </source>
</evidence>
<feature type="compositionally biased region" description="Basic and acidic residues" evidence="1">
    <location>
        <begin position="187"/>
        <end position="199"/>
    </location>
</feature>
<keyword evidence="3" id="KW-1185">Reference proteome</keyword>
<feature type="compositionally biased region" description="Polar residues" evidence="1">
    <location>
        <begin position="133"/>
        <end position="143"/>
    </location>
</feature>
<accession>A0AAD1X8T3</accession>
<protein>
    <submittedName>
        <fullName evidence="2">Uncharacterized protein</fullName>
    </submittedName>
</protein>
<reference evidence="2" key="1">
    <citation type="submission" date="2023-07" db="EMBL/GenBank/DDBJ databases">
        <authorList>
            <consortium name="AG Swart"/>
            <person name="Singh M."/>
            <person name="Singh A."/>
            <person name="Seah K."/>
            <person name="Emmerich C."/>
        </authorList>
    </citation>
    <scope>NUCLEOTIDE SEQUENCE</scope>
    <source>
        <strain evidence="2">DP1</strain>
    </source>
</reference>
<feature type="region of interest" description="Disordered" evidence="1">
    <location>
        <begin position="330"/>
        <end position="350"/>
    </location>
</feature>
<feature type="region of interest" description="Disordered" evidence="1">
    <location>
        <begin position="50"/>
        <end position="227"/>
    </location>
</feature>
<sequence length="505" mass="57881">MYNYKPKKYSKGISKKTTASFASHLSQLKKAAANNDKHGSKMFNEFSRAHANKKDKFENSSSFKYSSKDYSSSRKAAKSASRSSHYTSSKGFMSSDRKRHRSTKRNKRMENRYNSNKLLEYKRTPSKSKKRTLNGNCTNSGFLASSKHGSRHSIKDNHLNNSRDFYSDRRTKTKKYDKRSMSSGIRKAKDLYLSEDHKTSPQQTSSKKERSYYKKYEESMKKGSKSKKAHYPAGINYVFSQPSAGGVKVIKQHNIAKKHVDHNCVNSSFQYKAINDMLSSSSPKDALNQSASAVKRSSLGSSQLNENRRMTGFNAPPHKSRHQVHYRMSSSSNNTKMSDNRSSSMVHQSELTPLHSNCTKTVKMKNTNEDSLIGSNAYKVSTMENSIKKNVKKSLNLSSNQYHEYPTTTDWHSSLVNPTEENVEELHHCFVMLYQKKRRIIDKIEKVKKAVPNTNKKSKRRTKRSGSAKRRREHTGETTEDDAQYEYITQKNSNVELCVQDIDLF</sequence>
<comment type="caution">
    <text evidence="2">The sequence shown here is derived from an EMBL/GenBank/DDBJ whole genome shotgun (WGS) entry which is preliminary data.</text>
</comment>
<feature type="region of interest" description="Disordered" evidence="1">
    <location>
        <begin position="281"/>
        <end position="307"/>
    </location>
</feature>
<feature type="compositionally biased region" description="Polar residues" evidence="1">
    <location>
        <begin position="281"/>
        <end position="292"/>
    </location>
</feature>
<evidence type="ECO:0000256" key="1">
    <source>
        <dbReference type="SAM" id="MobiDB-lite"/>
    </source>
</evidence>
<organism evidence="2 3">
    <name type="scientific">Euplotes crassus</name>
    <dbReference type="NCBI Taxonomy" id="5936"/>
    <lineage>
        <taxon>Eukaryota</taxon>
        <taxon>Sar</taxon>
        <taxon>Alveolata</taxon>
        <taxon>Ciliophora</taxon>
        <taxon>Intramacronucleata</taxon>
        <taxon>Spirotrichea</taxon>
        <taxon>Hypotrichia</taxon>
        <taxon>Euplotida</taxon>
        <taxon>Euplotidae</taxon>
        <taxon>Moneuplotes</taxon>
    </lineage>
</organism>
<feature type="compositionally biased region" description="Basic and acidic residues" evidence="1">
    <location>
        <begin position="206"/>
        <end position="221"/>
    </location>
</feature>
<dbReference type="Proteomes" id="UP001295684">
    <property type="component" value="Unassembled WGS sequence"/>
</dbReference>
<feature type="compositionally biased region" description="Basic residues" evidence="1">
    <location>
        <begin position="97"/>
        <end position="107"/>
    </location>
</feature>
<name>A0AAD1X8T3_EUPCR</name>
<proteinExistence type="predicted"/>
<feature type="region of interest" description="Disordered" evidence="1">
    <location>
        <begin position="448"/>
        <end position="484"/>
    </location>
</feature>
<dbReference type="EMBL" id="CAMPGE010004129">
    <property type="protein sequence ID" value="CAI2362972.1"/>
    <property type="molecule type" value="Genomic_DNA"/>
</dbReference>
<feature type="compositionally biased region" description="Basic residues" evidence="1">
    <location>
        <begin position="456"/>
        <end position="473"/>
    </location>
</feature>
<evidence type="ECO:0000313" key="3">
    <source>
        <dbReference type="Proteomes" id="UP001295684"/>
    </source>
</evidence>
<feature type="compositionally biased region" description="Low complexity" evidence="1">
    <location>
        <begin position="60"/>
        <end position="84"/>
    </location>
</feature>
<dbReference type="AlphaFoldDB" id="A0AAD1X8T3"/>
<gene>
    <name evidence="2" type="ORF">ECRASSUSDP1_LOCUS4302</name>
</gene>